<keyword evidence="8" id="KW-1185">Reference proteome</keyword>
<dbReference type="GO" id="GO:0022857">
    <property type="term" value="F:transmembrane transporter activity"/>
    <property type="evidence" value="ECO:0007669"/>
    <property type="project" value="InterPro"/>
</dbReference>
<organism evidence="7 8">
    <name type="scientific">Paradevosia tibetensis</name>
    <dbReference type="NCBI Taxonomy" id="1447062"/>
    <lineage>
        <taxon>Bacteria</taxon>
        <taxon>Pseudomonadati</taxon>
        <taxon>Pseudomonadota</taxon>
        <taxon>Alphaproteobacteria</taxon>
        <taxon>Hyphomicrobiales</taxon>
        <taxon>Devosiaceae</taxon>
        <taxon>Paradevosia</taxon>
    </lineage>
</organism>
<protein>
    <submittedName>
        <fullName evidence="7">MFS transporter</fullName>
    </submittedName>
</protein>
<evidence type="ECO:0000256" key="1">
    <source>
        <dbReference type="ARBA" id="ARBA00004651"/>
    </source>
</evidence>
<dbReference type="InterPro" id="IPR036259">
    <property type="entry name" value="MFS_trans_sf"/>
</dbReference>
<name>A0A5B9DR80_9HYPH</name>
<dbReference type="PANTHER" id="PTHR23513">
    <property type="entry name" value="INTEGRAL MEMBRANE EFFLUX PROTEIN-RELATED"/>
    <property type="match status" value="1"/>
</dbReference>
<dbReference type="InterPro" id="IPR011701">
    <property type="entry name" value="MFS"/>
</dbReference>
<feature type="transmembrane region" description="Helical" evidence="6">
    <location>
        <begin position="402"/>
        <end position="422"/>
    </location>
</feature>
<evidence type="ECO:0000313" key="8">
    <source>
        <dbReference type="Proteomes" id="UP000321062"/>
    </source>
</evidence>
<dbReference type="EMBL" id="CP041690">
    <property type="protein sequence ID" value="QEE21930.1"/>
    <property type="molecule type" value="Genomic_DNA"/>
</dbReference>
<dbReference type="CDD" id="cd06173">
    <property type="entry name" value="MFS_MefA_like"/>
    <property type="match status" value="1"/>
</dbReference>
<evidence type="ECO:0000313" key="7">
    <source>
        <dbReference type="EMBL" id="QEE21930.1"/>
    </source>
</evidence>
<dbReference type="OrthoDB" id="9809918at2"/>
<evidence type="ECO:0000256" key="3">
    <source>
        <dbReference type="ARBA" id="ARBA00022692"/>
    </source>
</evidence>
<dbReference type="PANTHER" id="PTHR23513:SF18">
    <property type="entry name" value="INTEGRAL MEMBRANE PROTEIN"/>
    <property type="match status" value="1"/>
</dbReference>
<dbReference type="Gene3D" id="1.20.1250.20">
    <property type="entry name" value="MFS general substrate transporter like domains"/>
    <property type="match status" value="1"/>
</dbReference>
<reference evidence="7 8" key="1">
    <citation type="journal article" date="2015" name="Int. J. Syst. Evol. Microbiol.">
        <title>Youhaiella tibetensis gen. nov., sp. nov., isolated from subsurface sediment.</title>
        <authorList>
            <person name="Wang Y.X."/>
            <person name="Huang F.Q."/>
            <person name="Nogi Y."/>
            <person name="Pang S.J."/>
            <person name="Wang P.K."/>
            <person name="Lv J."/>
        </authorList>
    </citation>
    <scope>NUCLEOTIDE SEQUENCE [LARGE SCALE GENOMIC DNA]</scope>
    <source>
        <strain evidence="8">fig4</strain>
    </source>
</reference>
<dbReference type="AlphaFoldDB" id="A0A5B9DR80"/>
<dbReference type="Pfam" id="PF07690">
    <property type="entry name" value="MFS_1"/>
    <property type="match status" value="1"/>
</dbReference>
<evidence type="ECO:0000256" key="2">
    <source>
        <dbReference type="ARBA" id="ARBA00022475"/>
    </source>
</evidence>
<evidence type="ECO:0000256" key="4">
    <source>
        <dbReference type="ARBA" id="ARBA00022989"/>
    </source>
</evidence>
<feature type="transmembrane region" description="Helical" evidence="6">
    <location>
        <begin position="297"/>
        <end position="320"/>
    </location>
</feature>
<keyword evidence="5 6" id="KW-0472">Membrane</keyword>
<keyword evidence="2" id="KW-1003">Cell membrane</keyword>
<feature type="transmembrane region" description="Helical" evidence="6">
    <location>
        <begin position="428"/>
        <end position="449"/>
    </location>
</feature>
<keyword evidence="4 6" id="KW-1133">Transmembrane helix</keyword>
<accession>A0A5B9DR80</accession>
<dbReference type="Proteomes" id="UP000321062">
    <property type="component" value="Chromosome"/>
</dbReference>
<feature type="transmembrane region" description="Helical" evidence="6">
    <location>
        <begin position="100"/>
        <end position="122"/>
    </location>
</feature>
<comment type="subcellular location">
    <subcellularLocation>
        <location evidence="1">Cell membrane</location>
        <topology evidence="1">Multi-pass membrane protein</topology>
    </subcellularLocation>
</comment>
<dbReference type="SUPFAM" id="SSF103473">
    <property type="entry name" value="MFS general substrate transporter"/>
    <property type="match status" value="1"/>
</dbReference>
<evidence type="ECO:0000256" key="6">
    <source>
        <dbReference type="SAM" id="Phobius"/>
    </source>
</evidence>
<feature type="transmembrane region" description="Helical" evidence="6">
    <location>
        <begin position="332"/>
        <end position="353"/>
    </location>
</feature>
<gene>
    <name evidence="7" type="ORF">FNA67_17860</name>
</gene>
<keyword evidence="3 6" id="KW-0812">Transmembrane</keyword>
<feature type="transmembrane region" description="Helical" evidence="6">
    <location>
        <begin position="216"/>
        <end position="238"/>
    </location>
</feature>
<dbReference type="KEGG" id="yti:FNA67_17860"/>
<sequence length="454" mass="46231">MAQKACRVASGGRLVRSRGMKIPHVRPGRFHFRATADCAIAGSGLSSPGRYMSGSYAFLRDGAQRWLLAVSLPADLADWVDYVAILSLLVFMWGEGPMALAGFAVCLALPYALVGPLLASWVDRGNPGGAMLLANLGRAATTAMVLAAPNTEVLLGVVFLRSCVDSAFAPARQAMIQRVTEDRDLGAVNGLHHGLNQTAKVAGPAFGGVLLTMLPFSGVIAINACLSLLAALACLPLVGRGRNGAEAPEVAGGGFLAGFAVFQRDRLLMVALLFAAGAFFSFFLYDSQLGLVAELFGLGQGGFAMSVAASGGGGIAGALLAGRLSGGQPLRLMVLAASISGLATIGVALWALNGWAMPLAPFLLILAAMGGATAMMTVPFRVLMQRRVPSAVMARASAASEAVITATMLAAPVLGGAIAASWGVAAALLSGGILIVLLAAGTAASLTALRTRPT</sequence>
<feature type="transmembrane region" description="Helical" evidence="6">
    <location>
        <begin position="267"/>
        <end position="285"/>
    </location>
</feature>
<dbReference type="GO" id="GO:0005886">
    <property type="term" value="C:plasma membrane"/>
    <property type="evidence" value="ECO:0007669"/>
    <property type="project" value="UniProtKB-SubCell"/>
</dbReference>
<feature type="transmembrane region" description="Helical" evidence="6">
    <location>
        <begin position="359"/>
        <end position="382"/>
    </location>
</feature>
<proteinExistence type="predicted"/>
<evidence type="ECO:0000256" key="5">
    <source>
        <dbReference type="ARBA" id="ARBA00023136"/>
    </source>
</evidence>